<feature type="transmembrane region" description="Helical" evidence="1">
    <location>
        <begin position="31"/>
        <end position="51"/>
    </location>
</feature>
<name>A0A0B6XZM4_9EUPU</name>
<proteinExistence type="predicted"/>
<keyword evidence="1" id="KW-0472">Membrane</keyword>
<evidence type="ECO:0000313" key="2">
    <source>
        <dbReference type="EMBL" id="CEK49359.1"/>
    </source>
</evidence>
<dbReference type="EMBL" id="HACG01002494">
    <property type="protein sequence ID" value="CEK49359.1"/>
    <property type="molecule type" value="Transcribed_RNA"/>
</dbReference>
<feature type="non-terminal residue" evidence="2">
    <location>
        <position position="1"/>
    </location>
</feature>
<evidence type="ECO:0000256" key="1">
    <source>
        <dbReference type="SAM" id="Phobius"/>
    </source>
</evidence>
<reference evidence="2" key="1">
    <citation type="submission" date="2014-12" db="EMBL/GenBank/DDBJ databases">
        <title>Insight into the proteome of Arion vulgaris.</title>
        <authorList>
            <person name="Aradska J."/>
            <person name="Bulat T."/>
            <person name="Smidak R."/>
            <person name="Sarate P."/>
            <person name="Gangsoo J."/>
            <person name="Sialana F."/>
            <person name="Bilban M."/>
            <person name="Lubec G."/>
        </authorList>
    </citation>
    <scope>NUCLEOTIDE SEQUENCE</scope>
    <source>
        <tissue evidence="2">Skin</tissue>
    </source>
</reference>
<organism evidence="2">
    <name type="scientific">Arion vulgaris</name>
    <dbReference type="NCBI Taxonomy" id="1028688"/>
    <lineage>
        <taxon>Eukaryota</taxon>
        <taxon>Metazoa</taxon>
        <taxon>Spiralia</taxon>
        <taxon>Lophotrochozoa</taxon>
        <taxon>Mollusca</taxon>
        <taxon>Gastropoda</taxon>
        <taxon>Heterobranchia</taxon>
        <taxon>Euthyneura</taxon>
        <taxon>Panpulmonata</taxon>
        <taxon>Eupulmonata</taxon>
        <taxon>Stylommatophora</taxon>
        <taxon>Helicina</taxon>
        <taxon>Arionoidea</taxon>
        <taxon>Arionidae</taxon>
        <taxon>Arion</taxon>
    </lineage>
</organism>
<gene>
    <name evidence="2" type="primary">ORF7447</name>
</gene>
<protein>
    <submittedName>
        <fullName evidence="2">Uncharacterized protein</fullName>
    </submittedName>
</protein>
<keyword evidence="1" id="KW-1133">Transmembrane helix</keyword>
<accession>A0A0B6XZM4</accession>
<sequence>YKVNRSKALVISSVVKHKQKRINCINRTENMFKSLLVMICIALVLVTVFGAPSKKSIRKKRTVTTKRTTIEPTKADQCGGPGNGCGSPNAYCDEPGTETPIYDEEYRGSCECDECCNVFCVL</sequence>
<dbReference type="AlphaFoldDB" id="A0A0B6XZM4"/>
<keyword evidence="1" id="KW-0812">Transmembrane</keyword>